<feature type="region of interest" description="Disordered" evidence="1">
    <location>
        <begin position="1010"/>
        <end position="1073"/>
    </location>
</feature>
<sequence>MASNLLLDPAKQPTHARLRGPVEVWQSFDGFNTVSRTPAAMIDLEDRDPADISPAQIEWASVVPDVGVWVALLREVGLAPRDLPAWPFFVFGPVALIREISNLGGDALGGEHLEHPSSNPAALLGRNKLTRRWCLAGEIKCLRHVQQDPGRASEAAALRVFLSRCLKHAPWLLHKAEEMARQGAAAESWGLDGAMAAAGLMEFSTAGFDTADDIEAYARNPANAEVVSMAALIVHLHKIRQCTSPGTVAFFDEVQRMALNRAWPAAPELKYGALLERLHGYCAAVPTAHPALNIPVVLTALNFYYFERMKLVPGNSQDLSKWTGDIAELVRRRNEVLRMLIETGRETLVMELVRCKFNIDRWYPDTFPKPVCTALILDSAPMARPMDMIMALGKAPMIVPPSSSSNDGLFVAQHTGPTSPSSPLPLSQQQQDSEPPDTSEAKATGKNAKRNKAKKAAKKKKKLREAEQQAAAAVSTIDSSGIDAIIDAYAATKQDTPADPTEHEDDAAFPVPPTPANSEVPTELVILMKPAEGESASDVLRLSVLAAQAIARIPGGSTVQDSAPAVTENPAETESAEKPKHPIPGRDDTEAKTDISTLPAPIESLSPAEHEAGQPSTAAEANPSRRTNKTWSPLQDPAVIEVARARESEPRIKPAEPELEPEPEIETAEQQAQKAAKEAEKACRKAKEQRRKERRRLEKEAEAQRQRDQEEARARAREEKRRKEEARKQQERELQEQKQREAEERRRRQQEEEEKKRLEQERKREQAAREARERELAAARAAAEQAQREEDQRKADQARQEEARRAGAARLAKEAEARRAEKARRAEELRRAEEAKRIEQARQEEEARQAEKGRLAKEKARQQEARRAEEARQEAARREEQVRLAKEEEARRAEDARIAREKETKHLEQARHQDEALRAEQARITQEKDPQRIEQEHRDGKVTLESLQREKHRLSACRDHICREEKAILEKQNETLDEEGERDLVRRTEALRLAKEEQARDWEALKMATKREKERRKEVEGAKKVRIAEEKEPHGEEVGPVEEKGDSEEARREEDARRLEEQRRAEEVRRVGEARAEVRRVQDALRAEKARRDEEVGSFRRVEAAYQRLAQVTADARRVLRTMEAASEEMDRELERHQKLREGAREARAELHARVAGAERAVAVTRSAPNPAQQPVATSQASGEDKYARARAATMALHAVQSGAASGPESQLIHPAQPQDDLRVQPAQLIHQPAQHRDVPRQQDRHQSHRPQDGPLQPDPPAPRRRRWRRSTRHRIPRTGYAPYNHVDQAAYQQAAQVIQNQQVAIEAAQMQAYQAHPTWMDVSQMEAAQYWHFQQQFAAPYLAQDPFAWQGYHQADPYWAGGWQHPNDHHGYGHGGLGLVEQGAHAQFHEGGQDDAVTAEAEEDQSAGEQEVTEAGVPPELLDTPPRGHAARSRALSVDRPWFTK</sequence>
<feature type="compositionally biased region" description="Basic and acidic residues" evidence="1">
    <location>
        <begin position="786"/>
        <end position="942"/>
    </location>
</feature>
<name>A0ABR3VJP9_HUMIN</name>
<evidence type="ECO:0000313" key="3">
    <source>
        <dbReference type="Proteomes" id="UP001583172"/>
    </source>
</evidence>
<dbReference type="EMBL" id="JAZGSY010000063">
    <property type="protein sequence ID" value="KAL1841817.1"/>
    <property type="molecule type" value="Genomic_DNA"/>
</dbReference>
<comment type="caution">
    <text evidence="2">The sequence shown here is derived from an EMBL/GenBank/DDBJ whole genome shotgun (WGS) entry which is preliminary data.</text>
</comment>
<feature type="region of interest" description="Disordered" evidence="1">
    <location>
        <begin position="404"/>
        <end position="464"/>
    </location>
</feature>
<proteinExistence type="predicted"/>
<feature type="compositionally biased region" description="Basic and acidic residues" evidence="1">
    <location>
        <begin position="575"/>
        <end position="593"/>
    </location>
</feature>
<dbReference type="Proteomes" id="UP001583172">
    <property type="component" value="Unassembled WGS sequence"/>
</dbReference>
<organism evidence="2 3">
    <name type="scientific">Humicola insolens</name>
    <name type="common">Soft-rot fungus</name>
    <dbReference type="NCBI Taxonomy" id="85995"/>
    <lineage>
        <taxon>Eukaryota</taxon>
        <taxon>Fungi</taxon>
        <taxon>Dikarya</taxon>
        <taxon>Ascomycota</taxon>
        <taxon>Pezizomycotina</taxon>
        <taxon>Sordariomycetes</taxon>
        <taxon>Sordariomycetidae</taxon>
        <taxon>Sordariales</taxon>
        <taxon>Chaetomiaceae</taxon>
        <taxon>Mycothermus</taxon>
    </lineage>
</organism>
<keyword evidence="3" id="KW-1185">Reference proteome</keyword>
<evidence type="ECO:0000313" key="2">
    <source>
        <dbReference type="EMBL" id="KAL1841817.1"/>
    </source>
</evidence>
<evidence type="ECO:0000256" key="1">
    <source>
        <dbReference type="SAM" id="MobiDB-lite"/>
    </source>
</evidence>
<feature type="compositionally biased region" description="Polar residues" evidence="1">
    <location>
        <begin position="1167"/>
        <end position="1182"/>
    </location>
</feature>
<protein>
    <submittedName>
        <fullName evidence="2">Uncharacterized protein</fullName>
    </submittedName>
</protein>
<feature type="region of interest" description="Disordered" evidence="1">
    <location>
        <begin position="1232"/>
        <end position="1280"/>
    </location>
</feature>
<feature type="region of interest" description="Disordered" evidence="1">
    <location>
        <begin position="1392"/>
        <end position="1446"/>
    </location>
</feature>
<feature type="compositionally biased region" description="Basic residues" evidence="1">
    <location>
        <begin position="447"/>
        <end position="463"/>
    </location>
</feature>
<feature type="region of interest" description="Disordered" evidence="1">
    <location>
        <begin position="495"/>
        <end position="518"/>
    </location>
</feature>
<feature type="compositionally biased region" description="Basic and acidic residues" evidence="1">
    <location>
        <begin position="643"/>
        <end position="656"/>
    </location>
</feature>
<feature type="compositionally biased region" description="Low complexity" evidence="1">
    <location>
        <begin position="417"/>
        <end position="446"/>
    </location>
</feature>
<feature type="compositionally biased region" description="Basic and acidic residues" evidence="1">
    <location>
        <begin position="695"/>
        <end position="777"/>
    </location>
</feature>
<feature type="compositionally biased region" description="Acidic residues" evidence="1">
    <location>
        <begin position="657"/>
        <end position="667"/>
    </location>
</feature>
<feature type="region of interest" description="Disordered" evidence="1">
    <location>
        <begin position="1165"/>
        <end position="1187"/>
    </location>
</feature>
<feature type="compositionally biased region" description="Basic residues" evidence="1">
    <location>
        <begin position="1263"/>
        <end position="1277"/>
    </location>
</feature>
<feature type="compositionally biased region" description="Basic and acidic residues" evidence="1">
    <location>
        <begin position="1235"/>
        <end position="1252"/>
    </location>
</feature>
<reference evidence="2 3" key="1">
    <citation type="journal article" date="2024" name="Commun. Biol.">
        <title>Comparative genomic analysis of thermophilic fungi reveals convergent evolutionary adaptations and gene losses.</title>
        <authorList>
            <person name="Steindorff A.S."/>
            <person name="Aguilar-Pontes M.V."/>
            <person name="Robinson A.J."/>
            <person name="Andreopoulos B."/>
            <person name="LaButti K."/>
            <person name="Kuo A."/>
            <person name="Mondo S."/>
            <person name="Riley R."/>
            <person name="Otillar R."/>
            <person name="Haridas S."/>
            <person name="Lipzen A."/>
            <person name="Grimwood J."/>
            <person name="Schmutz J."/>
            <person name="Clum A."/>
            <person name="Reid I.D."/>
            <person name="Moisan M.C."/>
            <person name="Butler G."/>
            <person name="Nguyen T.T.M."/>
            <person name="Dewar K."/>
            <person name="Conant G."/>
            <person name="Drula E."/>
            <person name="Henrissat B."/>
            <person name="Hansel C."/>
            <person name="Singer S."/>
            <person name="Hutchinson M.I."/>
            <person name="de Vries R.P."/>
            <person name="Natvig D.O."/>
            <person name="Powell A.J."/>
            <person name="Tsang A."/>
            <person name="Grigoriev I.V."/>
        </authorList>
    </citation>
    <scope>NUCLEOTIDE SEQUENCE [LARGE SCALE GENOMIC DNA]</scope>
    <source>
        <strain evidence="2 3">CBS 620.91</strain>
    </source>
</reference>
<feature type="region of interest" description="Disordered" evidence="1">
    <location>
        <begin position="555"/>
        <end position="942"/>
    </location>
</feature>
<feature type="compositionally biased region" description="Basic and acidic residues" evidence="1">
    <location>
        <begin position="675"/>
        <end position="686"/>
    </location>
</feature>
<accession>A0ABR3VJP9</accession>
<gene>
    <name evidence="2" type="ORF">VTJ49DRAFT_6570</name>
</gene>